<dbReference type="InterPro" id="IPR003339">
    <property type="entry name" value="ABC/ECF_trnsptr_transmembrane"/>
</dbReference>
<sequence>MSRTLLGAYRPGTTLLHRLPSGAKLTALLLAGLVLTLLTGWRSALAGVAVALLLAVLSRMPLRSLARSLRGLALLAIVLGGWLTWQAGWPRAVATVGDLVALVLLATVVTTTTPVDAILDTITSVARPLRPLGVDPERVGLAFSLVLRTIPATLGLAEETRDAARARGLERDPRARLTPFVLRVVADAQATGEALHARGVGDDRDHRET</sequence>
<dbReference type="Pfam" id="PF02361">
    <property type="entry name" value="CbiQ"/>
    <property type="match status" value="1"/>
</dbReference>
<dbReference type="AlphaFoldDB" id="A0A560WDI9"/>
<feature type="transmembrane region" description="Helical" evidence="5">
    <location>
        <begin position="99"/>
        <end position="119"/>
    </location>
</feature>
<evidence type="ECO:0000313" key="7">
    <source>
        <dbReference type="Proteomes" id="UP000315628"/>
    </source>
</evidence>
<evidence type="ECO:0000313" key="6">
    <source>
        <dbReference type="EMBL" id="TWD15727.1"/>
    </source>
</evidence>
<organism evidence="6 7">
    <name type="scientific">Marihabitans asiaticum</name>
    <dbReference type="NCBI Taxonomy" id="415218"/>
    <lineage>
        <taxon>Bacteria</taxon>
        <taxon>Bacillati</taxon>
        <taxon>Actinomycetota</taxon>
        <taxon>Actinomycetes</taxon>
        <taxon>Micrococcales</taxon>
        <taxon>Intrasporangiaceae</taxon>
        <taxon>Marihabitans</taxon>
    </lineage>
</organism>
<evidence type="ECO:0000256" key="3">
    <source>
        <dbReference type="ARBA" id="ARBA00022989"/>
    </source>
</evidence>
<feature type="transmembrane region" description="Helical" evidence="5">
    <location>
        <begin position="27"/>
        <end position="57"/>
    </location>
</feature>
<accession>A0A560WDI9</accession>
<dbReference type="GO" id="GO:0005886">
    <property type="term" value="C:plasma membrane"/>
    <property type="evidence" value="ECO:0007669"/>
    <property type="project" value="UniProtKB-ARBA"/>
</dbReference>
<evidence type="ECO:0000256" key="4">
    <source>
        <dbReference type="ARBA" id="ARBA00023136"/>
    </source>
</evidence>
<evidence type="ECO:0000256" key="2">
    <source>
        <dbReference type="ARBA" id="ARBA00022692"/>
    </source>
</evidence>
<name>A0A560WDI9_9MICO</name>
<comment type="caution">
    <text evidence="6">The sequence shown here is derived from an EMBL/GenBank/DDBJ whole genome shotgun (WGS) entry which is preliminary data.</text>
</comment>
<gene>
    <name evidence="6" type="ORF">FB557_1250</name>
</gene>
<dbReference type="EMBL" id="VIUW01000002">
    <property type="protein sequence ID" value="TWD15727.1"/>
    <property type="molecule type" value="Genomic_DNA"/>
</dbReference>
<dbReference type="OrthoDB" id="509049at2"/>
<dbReference type="Proteomes" id="UP000315628">
    <property type="component" value="Unassembled WGS sequence"/>
</dbReference>
<protein>
    <submittedName>
        <fullName evidence="6">Biotin transport system permease protein</fullName>
    </submittedName>
</protein>
<dbReference type="RefSeq" id="WP_144856670.1">
    <property type="nucleotide sequence ID" value="NZ_BAAAYT010000001.1"/>
</dbReference>
<evidence type="ECO:0000256" key="1">
    <source>
        <dbReference type="ARBA" id="ARBA00004141"/>
    </source>
</evidence>
<evidence type="ECO:0000256" key="5">
    <source>
        <dbReference type="SAM" id="Phobius"/>
    </source>
</evidence>
<comment type="subcellular location">
    <subcellularLocation>
        <location evidence="1">Membrane</location>
        <topology evidence="1">Multi-pass membrane protein</topology>
    </subcellularLocation>
</comment>
<keyword evidence="2 5" id="KW-0812">Transmembrane</keyword>
<keyword evidence="7" id="KW-1185">Reference proteome</keyword>
<proteinExistence type="predicted"/>
<reference evidence="6 7" key="1">
    <citation type="submission" date="2019-06" db="EMBL/GenBank/DDBJ databases">
        <title>Sequencing the genomes of 1000 actinobacteria strains.</title>
        <authorList>
            <person name="Klenk H.-P."/>
        </authorList>
    </citation>
    <scope>NUCLEOTIDE SEQUENCE [LARGE SCALE GENOMIC DNA]</scope>
    <source>
        <strain evidence="6 7">DSM 18935</strain>
    </source>
</reference>
<feature type="transmembrane region" description="Helical" evidence="5">
    <location>
        <begin position="69"/>
        <end position="87"/>
    </location>
</feature>
<keyword evidence="4 5" id="KW-0472">Membrane</keyword>
<keyword evidence="3 5" id="KW-1133">Transmembrane helix</keyword>